<gene>
    <name evidence="1" type="ORF">Rhal01_03398</name>
</gene>
<organism evidence="1 2">
    <name type="scientific">Rubritalea halochordaticola</name>
    <dbReference type="NCBI Taxonomy" id="714537"/>
    <lineage>
        <taxon>Bacteria</taxon>
        <taxon>Pseudomonadati</taxon>
        <taxon>Verrucomicrobiota</taxon>
        <taxon>Verrucomicrobiia</taxon>
        <taxon>Verrucomicrobiales</taxon>
        <taxon>Rubritaleaceae</taxon>
        <taxon>Rubritalea</taxon>
    </lineage>
</organism>
<proteinExistence type="predicted"/>
<evidence type="ECO:0000313" key="2">
    <source>
        <dbReference type="Proteomes" id="UP001424741"/>
    </source>
</evidence>
<evidence type="ECO:0000313" key="1">
    <source>
        <dbReference type="EMBL" id="GAA5497205.1"/>
    </source>
</evidence>
<name>A0ABP9V3L7_9BACT</name>
<protein>
    <submittedName>
        <fullName evidence="1">Uncharacterized protein</fullName>
    </submittedName>
</protein>
<accession>A0ABP9V3L7</accession>
<keyword evidence="2" id="KW-1185">Reference proteome</keyword>
<reference evidence="1 2" key="1">
    <citation type="submission" date="2024-02" db="EMBL/GenBank/DDBJ databases">
        <title>Rubritalea halochordaticola NBRC 107102.</title>
        <authorList>
            <person name="Ichikawa N."/>
            <person name="Katano-Makiyama Y."/>
            <person name="Hidaka K."/>
        </authorList>
    </citation>
    <scope>NUCLEOTIDE SEQUENCE [LARGE SCALE GENOMIC DNA]</scope>
    <source>
        <strain evidence="1 2">NBRC 107102</strain>
    </source>
</reference>
<sequence length="34" mass="3989">MINSKHQHNLLEKSDEPRVFVGYLNGTRPLRPIQ</sequence>
<comment type="caution">
    <text evidence="1">The sequence shown here is derived from an EMBL/GenBank/DDBJ whole genome shotgun (WGS) entry which is preliminary data.</text>
</comment>
<dbReference type="Proteomes" id="UP001424741">
    <property type="component" value="Unassembled WGS sequence"/>
</dbReference>
<dbReference type="EMBL" id="BAABRL010000013">
    <property type="protein sequence ID" value="GAA5497205.1"/>
    <property type="molecule type" value="Genomic_DNA"/>
</dbReference>